<sequence>MKRVLPILLTACAVLLGSAGVSSETNQNVSDSRAIFLKMLKNPDDLQLNILYAKDCEERGKFNLAIVTYQRMIFLDPNNRQWADNIERLRNLMQSPETTVAAVLGTRISTNGPLNPDGKGNRAGYNESIVVALDHKRTLGNIKYQATGQFYADYNLKQQSSDLILAALQFGPLFRISPSWQLRPALLFDRSSTDRRKRDFFAYSAGTLFNFVKLDNGPIRTVDISLYYSDFDNESAGKDSTVFTSSSGLEIQGLKENAELLITPNFTFNAAQRGQGSDGFRDLYYEMGFEIEYGEAVLENLEIGPFFSYYYRDYLDYEPEGSTKRDDQNFNIGLQATAIDIISDILILSSYSFERNKSNLVDETYRNHSITISFVYVF</sequence>
<reference evidence="1" key="1">
    <citation type="submission" date="2018-05" db="EMBL/GenBank/DDBJ databases">
        <authorList>
            <person name="Lanie J.A."/>
            <person name="Ng W.-L."/>
            <person name="Kazmierczak K.M."/>
            <person name="Andrzejewski T.M."/>
            <person name="Davidsen T.M."/>
            <person name="Wayne K.J."/>
            <person name="Tettelin H."/>
            <person name="Glass J.I."/>
            <person name="Rusch D."/>
            <person name="Podicherti R."/>
            <person name="Tsui H.-C.T."/>
            <person name="Winkler M.E."/>
        </authorList>
    </citation>
    <scope>NUCLEOTIDE SEQUENCE</scope>
</reference>
<accession>A0A382ALG2</accession>
<evidence type="ECO:0008006" key="2">
    <source>
        <dbReference type="Google" id="ProtNLM"/>
    </source>
</evidence>
<name>A0A382ALG2_9ZZZZ</name>
<dbReference type="AlphaFoldDB" id="A0A382ALG2"/>
<proteinExistence type="predicted"/>
<protein>
    <recommendedName>
        <fullName evidence="2">Tetratricopeptide repeat protein</fullName>
    </recommendedName>
</protein>
<organism evidence="1">
    <name type="scientific">marine metagenome</name>
    <dbReference type="NCBI Taxonomy" id="408172"/>
    <lineage>
        <taxon>unclassified sequences</taxon>
        <taxon>metagenomes</taxon>
        <taxon>ecological metagenomes</taxon>
    </lineage>
</organism>
<dbReference type="EMBL" id="UINC01025906">
    <property type="protein sequence ID" value="SVB02380.1"/>
    <property type="molecule type" value="Genomic_DNA"/>
</dbReference>
<gene>
    <name evidence="1" type="ORF">METZ01_LOCUS155234</name>
</gene>
<evidence type="ECO:0000313" key="1">
    <source>
        <dbReference type="EMBL" id="SVB02380.1"/>
    </source>
</evidence>